<protein>
    <submittedName>
        <fullName evidence="1">Uncharacterized protein</fullName>
    </submittedName>
</protein>
<keyword evidence="2" id="KW-1185">Reference proteome</keyword>
<reference evidence="1 2" key="1">
    <citation type="submission" date="2020-12" db="EMBL/GenBank/DDBJ databases">
        <title>Genomic characterization of four novel bacteriophages infecting Klebsiella pneumoniae.</title>
        <authorList>
            <person name="Estrada Bonilla B."/>
            <person name="Costa A.R."/>
            <person name="van Rossum T."/>
            <person name="Hagedoorn S."/>
            <person name="Wallinga H."/>
            <person name="Xiao M."/>
            <person name="Song W."/>
            <person name="Haas P.-J."/>
            <person name="Nobrega F.L."/>
            <person name="Brouns S.J.J."/>
        </authorList>
    </citation>
    <scope>NUCLEOTIDE SEQUENCE [LARGE SCALE GENOMIC DNA]</scope>
</reference>
<organism evidence="1 2">
    <name type="scientific">Klebsiella phage vB_KpM_FBKp24</name>
    <dbReference type="NCBI Taxonomy" id="2801834"/>
    <lineage>
        <taxon>Viruses</taxon>
        <taxon>Duplodnaviria</taxon>
        <taxon>Heunggongvirae</taxon>
        <taxon>Uroviricota</taxon>
        <taxon>Caudoviricetes</taxon>
        <taxon>Chimalliviridae</taxon>
        <taxon>Maaswegvirus</taxon>
        <taxon>Maaswegvirus Kp24</taxon>
    </lineage>
</organism>
<dbReference type="EMBL" id="MW394391">
    <property type="protein sequence ID" value="QQV92282.1"/>
    <property type="molecule type" value="Genomic_DNA"/>
</dbReference>
<proteinExistence type="predicted"/>
<sequence>MARKTYFNSLDRQAYNLARSLERESLFPAFSAPVSPTVLRSRGLSNEEIAFVLECPVDDVDAVIAYDKETARVSAGSDKDLVKEMANVDNYLSSKEITVTVIGGKKPSTRGKK</sequence>
<gene>
    <name evidence="1" type="ORF">vBKpMFBKp24_053</name>
</gene>
<name>A0A7U0GBQ8_9CAUD</name>
<accession>A0A7U0GBQ8</accession>
<dbReference type="Proteomes" id="UP000596381">
    <property type="component" value="Segment"/>
</dbReference>
<evidence type="ECO:0000313" key="1">
    <source>
        <dbReference type="EMBL" id="QQV92282.1"/>
    </source>
</evidence>
<evidence type="ECO:0000313" key="2">
    <source>
        <dbReference type="Proteomes" id="UP000596381"/>
    </source>
</evidence>